<dbReference type="EMBL" id="GAKP01013287">
    <property type="protein sequence ID" value="JAC45665.1"/>
    <property type="molecule type" value="Transcribed_RNA"/>
</dbReference>
<name>A0A034VV00_BACDO</name>
<organism evidence="1">
    <name type="scientific">Bactrocera dorsalis</name>
    <name type="common">Oriental fruit fly</name>
    <name type="synonym">Dacus dorsalis</name>
    <dbReference type="NCBI Taxonomy" id="27457"/>
    <lineage>
        <taxon>Eukaryota</taxon>
        <taxon>Metazoa</taxon>
        <taxon>Ecdysozoa</taxon>
        <taxon>Arthropoda</taxon>
        <taxon>Hexapoda</taxon>
        <taxon>Insecta</taxon>
        <taxon>Pterygota</taxon>
        <taxon>Neoptera</taxon>
        <taxon>Endopterygota</taxon>
        <taxon>Diptera</taxon>
        <taxon>Brachycera</taxon>
        <taxon>Muscomorpha</taxon>
        <taxon>Tephritoidea</taxon>
        <taxon>Tephritidae</taxon>
        <taxon>Bactrocera</taxon>
        <taxon>Bactrocera</taxon>
    </lineage>
</organism>
<accession>A0A034VV00</accession>
<dbReference type="AlphaFoldDB" id="A0A034VV00"/>
<reference evidence="1" key="1">
    <citation type="journal article" date="2014" name="BMC Genomics">
        <title>Characterizing the developmental transcriptome of the oriental fruit fly, Bactrocera dorsalis (Diptera: Tephritidae) through comparative genomic analysis with Drosophila melanogaster utilizing modENCODE datasets.</title>
        <authorList>
            <person name="Geib S.M."/>
            <person name="Calla B."/>
            <person name="Hall B."/>
            <person name="Hou S."/>
            <person name="Manoukis N.C."/>
        </authorList>
    </citation>
    <scope>NUCLEOTIDE SEQUENCE</scope>
    <source>
        <strain evidence="1">Punador</strain>
    </source>
</reference>
<sequence length="108" mass="12083">MQPTARQQLATRDRGGGSVAAIVAAQKQHDNWRCQESVLAAQGSLFSSPLVYQVKAELIFNKVKAQQQQNYKTKNTTIAKVNARTTLTFVCLSIVHTHTYIYTAKRMN</sequence>
<protein>
    <submittedName>
        <fullName evidence="1">Uncharacterized protein</fullName>
    </submittedName>
</protein>
<evidence type="ECO:0000313" key="1">
    <source>
        <dbReference type="EMBL" id="JAC45665.1"/>
    </source>
</evidence>
<proteinExistence type="predicted"/>